<dbReference type="AlphaFoldDB" id="A0A432LAX4"/>
<dbReference type="SMART" id="SM00487">
    <property type="entry name" value="DEXDc"/>
    <property type="match status" value="1"/>
</dbReference>
<dbReference type="CDD" id="cd18799">
    <property type="entry name" value="SF2_C_EcoAI-like"/>
    <property type="match status" value="1"/>
</dbReference>
<gene>
    <name evidence="3" type="ORF">EK386_12645</name>
</gene>
<feature type="domain" description="Helicase ATP-binding" evidence="1">
    <location>
        <begin position="220"/>
        <end position="368"/>
    </location>
</feature>
<dbReference type="RefSeq" id="WP_126659537.1">
    <property type="nucleotide sequence ID" value="NZ_RYYR01000016.1"/>
</dbReference>
<dbReference type="Gene3D" id="3.30.870.10">
    <property type="entry name" value="Endonuclease Chain A"/>
    <property type="match status" value="1"/>
</dbReference>
<proteinExistence type="predicted"/>
<keyword evidence="3" id="KW-0547">Nucleotide-binding</keyword>
<dbReference type="Gene3D" id="3.40.50.300">
    <property type="entry name" value="P-loop containing nucleotide triphosphate hydrolases"/>
    <property type="match status" value="2"/>
</dbReference>
<dbReference type="InterPro" id="IPR050742">
    <property type="entry name" value="Helicase_Restrict-Modif_Enz"/>
</dbReference>
<dbReference type="InterPro" id="IPR006935">
    <property type="entry name" value="Helicase/UvrB_N"/>
</dbReference>
<evidence type="ECO:0000259" key="2">
    <source>
        <dbReference type="PROSITE" id="PS51194"/>
    </source>
</evidence>
<evidence type="ECO:0000313" key="3">
    <source>
        <dbReference type="EMBL" id="RUL51325.1"/>
    </source>
</evidence>
<protein>
    <submittedName>
        <fullName evidence="3">DNA helicase</fullName>
    </submittedName>
</protein>
<keyword evidence="4" id="KW-1185">Reference proteome</keyword>
<dbReference type="PROSITE" id="PS51192">
    <property type="entry name" value="HELICASE_ATP_BIND_1"/>
    <property type="match status" value="1"/>
</dbReference>
<dbReference type="Proteomes" id="UP000287910">
    <property type="component" value="Unassembled WGS sequence"/>
</dbReference>
<dbReference type="GO" id="GO:0003677">
    <property type="term" value="F:DNA binding"/>
    <property type="evidence" value="ECO:0007669"/>
    <property type="project" value="InterPro"/>
</dbReference>
<evidence type="ECO:0000259" key="1">
    <source>
        <dbReference type="PROSITE" id="PS51192"/>
    </source>
</evidence>
<reference evidence="3 4" key="1">
    <citation type="submission" date="2018-12" db="EMBL/GenBank/DDBJ databases">
        <title>Lysinibacillus antri sp. nov., isolated from a cave soil.</title>
        <authorList>
            <person name="Narsing Rao M.P."/>
            <person name="Zhang H."/>
            <person name="Dong Z.-Y."/>
            <person name="Niu X.-K."/>
            <person name="Zhang K."/>
            <person name="Fang B.-Z."/>
            <person name="Kang Y.-Q."/>
            <person name="Xiao M."/>
            <person name="Li W.-J."/>
        </authorList>
    </citation>
    <scope>NUCLEOTIDE SEQUENCE [LARGE SCALE GENOMIC DNA]</scope>
    <source>
        <strain evidence="3 4">SYSU K30002</strain>
    </source>
</reference>
<dbReference type="InterPro" id="IPR027417">
    <property type="entry name" value="P-loop_NTPase"/>
</dbReference>
<dbReference type="InterPro" id="IPR025202">
    <property type="entry name" value="PLD-like_dom"/>
</dbReference>
<keyword evidence="3" id="KW-0067">ATP-binding</keyword>
<name>A0A432LAX4_9BACI</name>
<dbReference type="Pfam" id="PF04851">
    <property type="entry name" value="ResIII"/>
    <property type="match status" value="1"/>
</dbReference>
<dbReference type="GO" id="GO:0005524">
    <property type="term" value="F:ATP binding"/>
    <property type="evidence" value="ECO:0007669"/>
    <property type="project" value="InterPro"/>
</dbReference>
<dbReference type="PROSITE" id="PS51194">
    <property type="entry name" value="HELICASE_CTER"/>
    <property type="match status" value="1"/>
</dbReference>
<evidence type="ECO:0000313" key="4">
    <source>
        <dbReference type="Proteomes" id="UP000287910"/>
    </source>
</evidence>
<sequence>MKLITYNLIDELVNLCEEAIHICFITAFAMKSGVQLILPTLKKAHARGCDIQLLVGDYLYITQPDALKMLLEHLPNAEIRMFHSHGRSFHPKAYLFREESLQHVIVGSSNLSNSALTNGIEWSLHTVNSATFEQSIDEFHKLFYSPHTVPINFEYVQKYSEKYKEANKVTPLSTKWDEVEATNLMYGVNPNSSVIMEEPLPLDTIQPRPAQKLALAALDETIEQGYDKALAVLATGLGKTYLAAFFANQFKRVLFVAHRDEILQQAKSAFTTVHPTKTTGYFNANEKNTESDFIFASVYTISQAYHLKKFTPDAFDLIVIDEFHHAVAKTYTRVLDYFHPNFLLGITATPDRMDNQDVYSVCDGNVAIQIHFLDAIARNWLSSFQYYGIKDQIDYSQITWLGNHYDEEELIKEQLQDKVIEKIFSEWLKYKQSKTIAFCSSIRQAKFLCNYFRSKEIEAEVLTGQNSRNDRNAIRENFINGEIEIIFTVDLFNEGVDIPTVDTLLFIRPTESISIFTQQIGRGLRLADGKSHCVIIDCIGNYKNADRKLRIFKPQLKSNERLKIQRVETIPMTNCELHFDVEVINLLEEMARKNRNYRQQIIDAYMDLKLQLGRRPTYLEMYLKSNIVELNLSREFGSYVGMLNEAGELTEEEGVVFNQFKEVLLEIEKTAMTKSYKMVVLEGMLQRGASNWYQNITAEEIAPFFLSYVSEKNRNHIDPINQELNKVVSLIEKMPMTKWSGSSKGIVNFTDKQFKFEIEVPYNMEEKLFVWVNEICKYRLHKYFERKALKLEH</sequence>
<dbReference type="InterPro" id="IPR001650">
    <property type="entry name" value="Helicase_C-like"/>
</dbReference>
<dbReference type="CDD" id="cd18032">
    <property type="entry name" value="DEXHc_RE_I_III_res"/>
    <property type="match status" value="1"/>
</dbReference>
<keyword evidence="3" id="KW-0378">Hydrolase</keyword>
<dbReference type="GO" id="GO:0004386">
    <property type="term" value="F:helicase activity"/>
    <property type="evidence" value="ECO:0007669"/>
    <property type="project" value="UniProtKB-KW"/>
</dbReference>
<dbReference type="PANTHER" id="PTHR47396">
    <property type="entry name" value="TYPE I RESTRICTION ENZYME ECOKI R PROTEIN"/>
    <property type="match status" value="1"/>
</dbReference>
<feature type="domain" description="Helicase C-terminal" evidence="2">
    <location>
        <begin position="415"/>
        <end position="578"/>
    </location>
</feature>
<dbReference type="GO" id="GO:0005829">
    <property type="term" value="C:cytosol"/>
    <property type="evidence" value="ECO:0007669"/>
    <property type="project" value="TreeGrafter"/>
</dbReference>
<dbReference type="GO" id="GO:0016787">
    <property type="term" value="F:hydrolase activity"/>
    <property type="evidence" value="ECO:0007669"/>
    <property type="project" value="InterPro"/>
</dbReference>
<comment type="caution">
    <text evidence="3">The sequence shown here is derived from an EMBL/GenBank/DDBJ whole genome shotgun (WGS) entry which is preliminary data.</text>
</comment>
<dbReference type="Pfam" id="PF13091">
    <property type="entry name" value="PLDc_2"/>
    <property type="match status" value="1"/>
</dbReference>
<keyword evidence="3" id="KW-0347">Helicase</keyword>
<dbReference type="EMBL" id="RYYR01000016">
    <property type="protein sequence ID" value="RUL51325.1"/>
    <property type="molecule type" value="Genomic_DNA"/>
</dbReference>
<dbReference type="SMART" id="SM00490">
    <property type="entry name" value="HELICc"/>
    <property type="match status" value="1"/>
</dbReference>
<accession>A0A432LAX4</accession>
<dbReference type="PANTHER" id="PTHR47396:SF1">
    <property type="entry name" value="ATP-DEPENDENT HELICASE IRC3-RELATED"/>
    <property type="match status" value="1"/>
</dbReference>
<dbReference type="SUPFAM" id="SSF56024">
    <property type="entry name" value="Phospholipase D/nuclease"/>
    <property type="match status" value="1"/>
</dbReference>
<organism evidence="3 4">
    <name type="scientific">Lysinibacillus antri</name>
    <dbReference type="NCBI Taxonomy" id="2498145"/>
    <lineage>
        <taxon>Bacteria</taxon>
        <taxon>Bacillati</taxon>
        <taxon>Bacillota</taxon>
        <taxon>Bacilli</taxon>
        <taxon>Bacillales</taxon>
        <taxon>Bacillaceae</taxon>
        <taxon>Lysinibacillus</taxon>
    </lineage>
</organism>
<dbReference type="Pfam" id="PF00271">
    <property type="entry name" value="Helicase_C"/>
    <property type="match status" value="1"/>
</dbReference>
<dbReference type="SUPFAM" id="SSF52540">
    <property type="entry name" value="P-loop containing nucleoside triphosphate hydrolases"/>
    <property type="match status" value="1"/>
</dbReference>
<dbReference type="InterPro" id="IPR014001">
    <property type="entry name" value="Helicase_ATP-bd"/>
</dbReference>